<proteinExistence type="predicted"/>
<dbReference type="AlphaFoldDB" id="A0AAQ3RR66"/>
<protein>
    <submittedName>
        <fullName evidence="1">Uncharacterized protein</fullName>
    </submittedName>
</protein>
<gene>
    <name evidence="1" type="ORF">V8G54_023044</name>
</gene>
<sequence length="105" mass="12182">MSQILRNLTSFRYRSLFLKFLMQSPSKLLRFGVEPPEASRAFLIDQRKGTRGSSGELTAIVKPGEWLSAVVIMELNLELTQNLITERRSGREQHKFEFTCFFIIK</sequence>
<evidence type="ECO:0000313" key="2">
    <source>
        <dbReference type="Proteomes" id="UP001374535"/>
    </source>
</evidence>
<feature type="non-terminal residue" evidence="1">
    <location>
        <position position="1"/>
    </location>
</feature>
<reference evidence="1 2" key="1">
    <citation type="journal article" date="2023" name="Life. Sci Alliance">
        <title>Evolutionary insights into 3D genome organization and epigenetic landscape of Vigna mungo.</title>
        <authorList>
            <person name="Junaid A."/>
            <person name="Singh B."/>
            <person name="Bhatia S."/>
        </authorList>
    </citation>
    <scope>NUCLEOTIDE SEQUENCE [LARGE SCALE GENOMIC DNA]</scope>
    <source>
        <strain evidence="1">Urdbean</strain>
    </source>
</reference>
<accession>A0AAQ3RR66</accession>
<name>A0AAQ3RR66_VIGMU</name>
<dbReference type="EMBL" id="CP144694">
    <property type="protein sequence ID" value="WVZ02238.1"/>
    <property type="molecule type" value="Genomic_DNA"/>
</dbReference>
<organism evidence="1 2">
    <name type="scientific">Vigna mungo</name>
    <name type="common">Black gram</name>
    <name type="synonym">Phaseolus mungo</name>
    <dbReference type="NCBI Taxonomy" id="3915"/>
    <lineage>
        <taxon>Eukaryota</taxon>
        <taxon>Viridiplantae</taxon>
        <taxon>Streptophyta</taxon>
        <taxon>Embryophyta</taxon>
        <taxon>Tracheophyta</taxon>
        <taxon>Spermatophyta</taxon>
        <taxon>Magnoliopsida</taxon>
        <taxon>eudicotyledons</taxon>
        <taxon>Gunneridae</taxon>
        <taxon>Pentapetalae</taxon>
        <taxon>rosids</taxon>
        <taxon>fabids</taxon>
        <taxon>Fabales</taxon>
        <taxon>Fabaceae</taxon>
        <taxon>Papilionoideae</taxon>
        <taxon>50 kb inversion clade</taxon>
        <taxon>NPAAA clade</taxon>
        <taxon>indigoferoid/millettioid clade</taxon>
        <taxon>Phaseoleae</taxon>
        <taxon>Vigna</taxon>
    </lineage>
</organism>
<evidence type="ECO:0000313" key="1">
    <source>
        <dbReference type="EMBL" id="WVZ02238.1"/>
    </source>
</evidence>
<dbReference type="Proteomes" id="UP001374535">
    <property type="component" value="Chromosome 7"/>
</dbReference>
<keyword evidence="2" id="KW-1185">Reference proteome</keyword>